<comment type="subcellular location">
    <subcellularLocation>
        <location evidence="2">Secreted</location>
        <location evidence="2">Extracellular space</location>
    </subcellularLocation>
</comment>
<reference evidence="12 13" key="1">
    <citation type="submission" date="2015-03" db="EMBL/GenBank/DDBJ databases">
        <title>RNA-seq based gene annotation and comparative genomics of four Zymoseptoria species reveal species-specific pathogenicity related genes and transposable element activity.</title>
        <authorList>
            <person name="Grandaubert J."/>
            <person name="Bhattacharyya A."/>
            <person name="Stukenbrock E.H."/>
        </authorList>
    </citation>
    <scope>NUCLEOTIDE SEQUENCE [LARGE SCALE GENOMIC DNA]</scope>
    <source>
        <strain evidence="12 13">Zb18110</strain>
    </source>
</reference>
<dbReference type="PANTHER" id="PTHR14218:SF39">
    <property type="entry name" value="PEPTIDASE S53 DOMAIN-CONTAINING PROTEIN"/>
    <property type="match status" value="1"/>
</dbReference>
<dbReference type="Gene3D" id="3.40.50.200">
    <property type="entry name" value="Peptidase S8/S53 domain"/>
    <property type="match status" value="1"/>
</dbReference>
<dbReference type="OrthoDB" id="409122at2759"/>
<comment type="caution">
    <text evidence="9">Lacks conserved residue(s) required for the propagation of feature annotation.</text>
</comment>
<evidence type="ECO:0000256" key="9">
    <source>
        <dbReference type="PROSITE-ProRule" id="PRU01032"/>
    </source>
</evidence>
<keyword evidence="7" id="KW-0106">Calcium</keyword>
<dbReference type="InterPro" id="IPR015366">
    <property type="entry name" value="S53_propep"/>
</dbReference>
<dbReference type="AlphaFoldDB" id="A0A0F4GBJ8"/>
<evidence type="ECO:0000256" key="10">
    <source>
        <dbReference type="SAM" id="SignalP"/>
    </source>
</evidence>
<dbReference type="InterPro" id="IPR050819">
    <property type="entry name" value="Tripeptidyl-peptidase_I"/>
</dbReference>
<dbReference type="SUPFAM" id="SSF54897">
    <property type="entry name" value="Protease propeptides/inhibitors"/>
    <property type="match status" value="1"/>
</dbReference>
<sequence length="456" mass="49453">MKLTLLTVSYGLAAVLAAPLEGRADYAVHSSHFVPSGWTKGGKAHADQVLKLRIGLKQGNFQALEKDLLEVSHPDHERYGKHLSSDEIHSYVAPSEAALDAVHQWLEGHDILADQLEYSAPKDWVMVSLPISKVEKLLDTEYHQYEHIDGTQVVRTTQYSLPRSLQGHVDIVAPTNYFGNPKFFGSTVRIAGGSITNTEIAASSLASSAAPLGCLSTAVTLACVRSLYQTIDYKPKNYVGITNYLNQTPSDVDFRAYMTTQRPDANPNYIFTRQIIAGAANDQTMPGIEADLDVEAVGGIAYPTRFTSYSTGGSPPFTPDLATPTDTNEPYLTWLDYVLKQKDVPYVISTSYGDDEQSVPQDYATRVCNELAQLGAKGVTLLFSSGDFGVGASGDCVSNDGQNTPRFLPAFPASCPYVTTVGGTMNFSPEVVAKDGGYIPGGGFSNYFPRPSYQVR</sequence>
<evidence type="ECO:0000256" key="7">
    <source>
        <dbReference type="ARBA" id="ARBA00022837"/>
    </source>
</evidence>
<feature type="domain" description="Peptidase S53" evidence="11">
    <location>
        <begin position="218"/>
        <end position="456"/>
    </location>
</feature>
<dbReference type="PANTHER" id="PTHR14218">
    <property type="entry name" value="PROTEASE S8 TRIPEPTIDYL PEPTIDASE I CLN2"/>
    <property type="match status" value="1"/>
</dbReference>
<gene>
    <name evidence="12" type="ORF">TI39_contig4159g00043</name>
</gene>
<dbReference type="InterPro" id="IPR036852">
    <property type="entry name" value="Peptidase_S8/S53_dom_sf"/>
</dbReference>
<dbReference type="EMBL" id="LAFY01004118">
    <property type="protein sequence ID" value="KJX94768.1"/>
    <property type="molecule type" value="Genomic_DNA"/>
</dbReference>
<dbReference type="PROSITE" id="PS51695">
    <property type="entry name" value="SEDOLISIN"/>
    <property type="match status" value="1"/>
</dbReference>
<name>A0A0F4GBJ8_9PEZI</name>
<evidence type="ECO:0000256" key="4">
    <source>
        <dbReference type="ARBA" id="ARBA00022723"/>
    </source>
</evidence>
<dbReference type="GO" id="GO:0005576">
    <property type="term" value="C:extracellular region"/>
    <property type="evidence" value="ECO:0007669"/>
    <property type="project" value="UniProtKB-SubCell"/>
</dbReference>
<dbReference type="STRING" id="1047168.A0A0F4GBJ8"/>
<organism evidence="12 13">
    <name type="scientific">Zymoseptoria brevis</name>
    <dbReference type="NCBI Taxonomy" id="1047168"/>
    <lineage>
        <taxon>Eukaryota</taxon>
        <taxon>Fungi</taxon>
        <taxon>Dikarya</taxon>
        <taxon>Ascomycota</taxon>
        <taxon>Pezizomycotina</taxon>
        <taxon>Dothideomycetes</taxon>
        <taxon>Dothideomycetidae</taxon>
        <taxon>Mycosphaerellales</taxon>
        <taxon>Mycosphaerellaceae</taxon>
        <taxon>Zymoseptoria</taxon>
    </lineage>
</organism>
<comment type="caution">
    <text evidence="12">The sequence shown here is derived from an EMBL/GenBank/DDBJ whole genome shotgun (WGS) entry which is preliminary data.</text>
</comment>
<keyword evidence="10" id="KW-0732">Signal</keyword>
<keyword evidence="8" id="KW-0865">Zymogen</keyword>
<proteinExistence type="predicted"/>
<evidence type="ECO:0000256" key="5">
    <source>
        <dbReference type="ARBA" id="ARBA00022801"/>
    </source>
</evidence>
<accession>A0A0F4GBJ8</accession>
<evidence type="ECO:0000259" key="11">
    <source>
        <dbReference type="PROSITE" id="PS51695"/>
    </source>
</evidence>
<dbReference type="GO" id="GO:0004252">
    <property type="term" value="F:serine-type endopeptidase activity"/>
    <property type="evidence" value="ECO:0007669"/>
    <property type="project" value="InterPro"/>
</dbReference>
<dbReference type="CDD" id="cd11377">
    <property type="entry name" value="Pro-peptidase_S53"/>
    <property type="match status" value="1"/>
</dbReference>
<dbReference type="GO" id="GO:0006508">
    <property type="term" value="P:proteolysis"/>
    <property type="evidence" value="ECO:0007669"/>
    <property type="project" value="UniProtKB-KW"/>
</dbReference>
<keyword evidence="3" id="KW-0645">Protease</keyword>
<feature type="chain" id="PRO_5002468313" description="Peptidase S53 domain-containing protein" evidence="10">
    <location>
        <begin position="18"/>
        <end position="456"/>
    </location>
</feature>
<evidence type="ECO:0000313" key="13">
    <source>
        <dbReference type="Proteomes" id="UP000033647"/>
    </source>
</evidence>
<protein>
    <recommendedName>
        <fullName evidence="11">Peptidase S53 domain-containing protein</fullName>
    </recommendedName>
</protein>
<dbReference type="CDD" id="cd04056">
    <property type="entry name" value="Peptidases_S53"/>
    <property type="match status" value="1"/>
</dbReference>
<evidence type="ECO:0000256" key="2">
    <source>
        <dbReference type="ARBA" id="ARBA00004239"/>
    </source>
</evidence>
<feature type="signal peptide" evidence="10">
    <location>
        <begin position="1"/>
        <end position="17"/>
    </location>
</feature>
<evidence type="ECO:0000256" key="3">
    <source>
        <dbReference type="ARBA" id="ARBA00022670"/>
    </source>
</evidence>
<dbReference type="SUPFAM" id="SSF52743">
    <property type="entry name" value="Subtilisin-like"/>
    <property type="match status" value="1"/>
</dbReference>
<dbReference type="SMART" id="SM00944">
    <property type="entry name" value="Pro-kuma_activ"/>
    <property type="match status" value="1"/>
</dbReference>
<dbReference type="GO" id="GO:0046872">
    <property type="term" value="F:metal ion binding"/>
    <property type="evidence" value="ECO:0007669"/>
    <property type="project" value="UniProtKB-KW"/>
</dbReference>
<evidence type="ECO:0000256" key="6">
    <source>
        <dbReference type="ARBA" id="ARBA00022825"/>
    </source>
</evidence>
<comment type="cofactor">
    <cofactor evidence="1">
        <name>Ca(2+)</name>
        <dbReference type="ChEBI" id="CHEBI:29108"/>
    </cofactor>
</comment>
<keyword evidence="5" id="KW-0378">Hydrolase</keyword>
<evidence type="ECO:0000256" key="1">
    <source>
        <dbReference type="ARBA" id="ARBA00001913"/>
    </source>
</evidence>
<evidence type="ECO:0000313" key="12">
    <source>
        <dbReference type="EMBL" id="KJX94768.1"/>
    </source>
</evidence>
<keyword evidence="13" id="KW-1185">Reference proteome</keyword>
<dbReference type="Pfam" id="PF09286">
    <property type="entry name" value="Pro-kuma_activ"/>
    <property type="match status" value="1"/>
</dbReference>
<dbReference type="GO" id="GO:0008240">
    <property type="term" value="F:tripeptidyl-peptidase activity"/>
    <property type="evidence" value="ECO:0007669"/>
    <property type="project" value="TreeGrafter"/>
</dbReference>
<keyword evidence="6" id="KW-0720">Serine protease</keyword>
<evidence type="ECO:0000256" key="8">
    <source>
        <dbReference type="ARBA" id="ARBA00023145"/>
    </source>
</evidence>
<dbReference type="Proteomes" id="UP000033647">
    <property type="component" value="Unassembled WGS sequence"/>
</dbReference>
<dbReference type="InterPro" id="IPR030400">
    <property type="entry name" value="Sedolisin_dom"/>
</dbReference>
<keyword evidence="4" id="KW-0479">Metal-binding</keyword>